<dbReference type="InterPro" id="IPR003598">
    <property type="entry name" value="Ig_sub2"/>
</dbReference>
<feature type="domain" description="Fibronectin type-III" evidence="5">
    <location>
        <begin position="382"/>
        <end position="491"/>
    </location>
</feature>
<protein>
    <submittedName>
        <fullName evidence="6">Uncharacterized protein</fullName>
    </submittedName>
</protein>
<dbReference type="InterPro" id="IPR036179">
    <property type="entry name" value="Ig-like_dom_sf"/>
</dbReference>
<dbReference type="Gene3D" id="2.60.40.10">
    <property type="entry name" value="Immunoglobulins"/>
    <property type="match status" value="6"/>
</dbReference>
<keyword evidence="3" id="KW-0732">Signal</keyword>
<dbReference type="CDD" id="cd00096">
    <property type="entry name" value="Ig"/>
    <property type="match status" value="1"/>
</dbReference>
<dbReference type="InterPro" id="IPR013098">
    <property type="entry name" value="Ig_I-set"/>
</dbReference>
<dbReference type="Pfam" id="PF00041">
    <property type="entry name" value="fn3"/>
    <property type="match status" value="1"/>
</dbReference>
<dbReference type="Ensembl" id="ENSORLT00015002938.1">
    <property type="protein sequence ID" value="ENSORLP00015007179.1"/>
    <property type="gene ID" value="ENSORLG00015008031.1"/>
</dbReference>
<evidence type="ECO:0000259" key="5">
    <source>
        <dbReference type="PROSITE" id="PS50853"/>
    </source>
</evidence>
<dbReference type="PROSITE" id="PS50853">
    <property type="entry name" value="FN3"/>
    <property type="match status" value="1"/>
</dbReference>
<accession>A0A3P9HHS5</accession>
<dbReference type="CDD" id="cd00063">
    <property type="entry name" value="FN3"/>
    <property type="match status" value="1"/>
</dbReference>
<reference evidence="6 7" key="2">
    <citation type="submission" date="2017-04" db="EMBL/GenBank/DDBJ databases">
        <title>CpG methylation of centromeres and impact of large insertions on vertebrate speciation.</title>
        <authorList>
            <person name="Ichikawa K."/>
            <person name="Yoshimura J."/>
            <person name="Morishita S."/>
        </authorList>
    </citation>
    <scope>NUCLEOTIDE SEQUENCE</scope>
    <source>
        <strain evidence="6 7">HSOK</strain>
    </source>
</reference>
<dbReference type="InterPro" id="IPR007110">
    <property type="entry name" value="Ig-like_dom"/>
</dbReference>
<reference key="1">
    <citation type="journal article" date="2007" name="Nature">
        <title>The medaka draft genome and insights into vertebrate genome evolution.</title>
        <authorList>
            <person name="Kasahara M."/>
            <person name="Naruse K."/>
            <person name="Sasaki S."/>
            <person name="Nakatani Y."/>
            <person name="Qu W."/>
            <person name="Ahsan B."/>
            <person name="Yamada T."/>
            <person name="Nagayasu Y."/>
            <person name="Doi K."/>
            <person name="Kasai Y."/>
            <person name="Jindo T."/>
            <person name="Kobayashi D."/>
            <person name="Shimada A."/>
            <person name="Toyoda A."/>
            <person name="Kuroki Y."/>
            <person name="Fujiyama A."/>
            <person name="Sasaki T."/>
            <person name="Shimizu A."/>
            <person name="Asakawa S."/>
            <person name="Shimizu N."/>
            <person name="Hashimoto S."/>
            <person name="Yang J."/>
            <person name="Lee Y."/>
            <person name="Matsushima K."/>
            <person name="Sugano S."/>
            <person name="Sakaizumi M."/>
            <person name="Narita T."/>
            <person name="Ohishi K."/>
            <person name="Haga S."/>
            <person name="Ohta F."/>
            <person name="Nomoto H."/>
            <person name="Nogata K."/>
            <person name="Morishita T."/>
            <person name="Endo T."/>
            <person name="Shin-I T."/>
            <person name="Takeda H."/>
            <person name="Morishita S."/>
            <person name="Kohara Y."/>
        </authorList>
    </citation>
    <scope>NUCLEOTIDE SEQUENCE [LARGE SCALE GENOMIC DNA]</scope>
    <source>
        <strain>Hd-rR</strain>
    </source>
</reference>
<name>A0A3P9HHS5_ORYLA</name>
<feature type="chain" id="PRO_5047319110" evidence="3">
    <location>
        <begin position="38"/>
        <end position="668"/>
    </location>
</feature>
<organism evidence="6 7">
    <name type="scientific">Oryzias latipes</name>
    <name type="common">Japanese rice fish</name>
    <name type="synonym">Japanese killifish</name>
    <dbReference type="NCBI Taxonomy" id="8090"/>
    <lineage>
        <taxon>Eukaryota</taxon>
        <taxon>Metazoa</taxon>
        <taxon>Chordata</taxon>
        <taxon>Craniata</taxon>
        <taxon>Vertebrata</taxon>
        <taxon>Euteleostomi</taxon>
        <taxon>Actinopterygii</taxon>
        <taxon>Neopterygii</taxon>
        <taxon>Teleostei</taxon>
        <taxon>Neoteleostei</taxon>
        <taxon>Acanthomorphata</taxon>
        <taxon>Ovalentaria</taxon>
        <taxon>Atherinomorphae</taxon>
        <taxon>Beloniformes</taxon>
        <taxon>Adrianichthyidae</taxon>
        <taxon>Oryziinae</taxon>
        <taxon>Oryzias</taxon>
    </lineage>
</organism>
<dbReference type="GO" id="GO:0005737">
    <property type="term" value="C:cytoplasm"/>
    <property type="evidence" value="ECO:0007669"/>
    <property type="project" value="UniProtKB-SubCell"/>
</dbReference>
<evidence type="ECO:0000313" key="7">
    <source>
        <dbReference type="Proteomes" id="UP000265200"/>
    </source>
</evidence>
<dbReference type="PROSITE" id="PS50835">
    <property type="entry name" value="IG_LIKE"/>
    <property type="match status" value="3"/>
</dbReference>
<evidence type="ECO:0000313" key="6">
    <source>
        <dbReference type="Ensembl" id="ENSORLP00015007179.1"/>
    </source>
</evidence>
<reference evidence="6" key="4">
    <citation type="submission" date="2025-09" db="UniProtKB">
        <authorList>
            <consortium name="Ensembl"/>
        </authorList>
    </citation>
    <scope>IDENTIFICATION</scope>
    <source>
        <strain evidence="6">HSOK</strain>
    </source>
</reference>
<evidence type="ECO:0000256" key="1">
    <source>
        <dbReference type="ARBA" id="ARBA00022737"/>
    </source>
</evidence>
<dbReference type="Proteomes" id="UP000265200">
    <property type="component" value="Chromosome 21"/>
</dbReference>
<reference evidence="6" key="3">
    <citation type="submission" date="2025-08" db="UniProtKB">
        <authorList>
            <consortium name="Ensembl"/>
        </authorList>
    </citation>
    <scope>IDENTIFICATION</scope>
    <source>
        <strain evidence="6">HSOK</strain>
    </source>
</reference>
<dbReference type="SUPFAM" id="SSF48726">
    <property type="entry name" value="Immunoglobulin"/>
    <property type="match status" value="5"/>
</dbReference>
<evidence type="ECO:0000256" key="2">
    <source>
        <dbReference type="ARBA" id="ARBA00023319"/>
    </source>
</evidence>
<keyword evidence="2" id="KW-0393">Immunoglobulin domain</keyword>
<dbReference type="AlphaFoldDB" id="A0A3P9HHS5"/>
<evidence type="ECO:0000256" key="3">
    <source>
        <dbReference type="SAM" id="SignalP"/>
    </source>
</evidence>
<dbReference type="InterPro" id="IPR003961">
    <property type="entry name" value="FN3_dom"/>
</dbReference>
<evidence type="ECO:0000259" key="4">
    <source>
        <dbReference type="PROSITE" id="PS50835"/>
    </source>
</evidence>
<dbReference type="PANTHER" id="PTHR13817">
    <property type="entry name" value="TITIN"/>
    <property type="match status" value="1"/>
</dbReference>
<dbReference type="InterPro" id="IPR036116">
    <property type="entry name" value="FN3_sf"/>
</dbReference>
<feature type="signal peptide" evidence="3">
    <location>
        <begin position="1"/>
        <end position="37"/>
    </location>
</feature>
<dbReference type="InterPro" id="IPR013783">
    <property type="entry name" value="Ig-like_fold"/>
</dbReference>
<dbReference type="PANTHER" id="PTHR13817:SF166">
    <property type="entry name" value="NEURONAL IGCAM-RELATED"/>
    <property type="match status" value="1"/>
</dbReference>
<dbReference type="Pfam" id="PF07679">
    <property type="entry name" value="I-set"/>
    <property type="match status" value="5"/>
</dbReference>
<dbReference type="SMART" id="SM00409">
    <property type="entry name" value="IG"/>
    <property type="match status" value="4"/>
</dbReference>
<dbReference type="SUPFAM" id="SSF49265">
    <property type="entry name" value="Fibronectin type III"/>
    <property type="match status" value="1"/>
</dbReference>
<dbReference type="SMART" id="SM00060">
    <property type="entry name" value="FN3"/>
    <property type="match status" value="1"/>
</dbReference>
<feature type="domain" description="Ig-like" evidence="4">
    <location>
        <begin position="212"/>
        <end position="301"/>
    </location>
</feature>
<proteinExistence type="predicted"/>
<dbReference type="InterPro" id="IPR003599">
    <property type="entry name" value="Ig_sub"/>
</dbReference>
<keyword evidence="1" id="KW-0677">Repeat</keyword>
<dbReference type="InterPro" id="IPR050964">
    <property type="entry name" value="Striated_Muscle_Regulatory"/>
</dbReference>
<feature type="domain" description="Ig-like" evidence="4">
    <location>
        <begin position="306"/>
        <end position="345"/>
    </location>
</feature>
<sequence length="668" mass="75105">MPVSRAMQSTRRSSGPSLLLCLMSSLLIDLLTQLTLREKFQQKCLLALAQGIHLNLNLELGVTMERDGDNISLTIHNVTKADQGEYICEAVNYVGEARSVALVGVISQEVKLIPAPPAVTHQHVMEFDVEEHDSRSPSPQEILLEVELDENEVKEFEKQVKIITIPEYTADNKSMVISLDVLPSIYEEGTVDFVTQEHDDLKIAFEVTEMPPRFINPICDVETSEGSTVMFECSLMGIPSPVVSWFKGDKKIPHNNKKYLHSSDGDNHLLKIFKVSPQDSGVYTCRASNSVGTATFITELNVVKKPSFTKTFEPASAAVGNPLRLECQVDEDTDVSVTWTRDGKKVHQSMDLLTLLISKQKKKSVQILIQYLLMSAIDPPDPPTKLKVNLVTKNTVTLSWEPPKNNGGSPVKHYIIEKLSWDTSGKEKETWKQCNKRDVEELTFIVEDLKEDTLLYNLKQTKGLFNYLFFITVGEAPVLKEEIQDVTTKLGESGTLTCGIIGRPLPEIKWYRFGKELIQSRKYKMSSDGRNHSLSILTDEQEDEGMYTCRAINEAGEIETSGKLRLQAAPHFHPGFPLKEKYFAGAGTSLRLHVVYIGRPIPQIMWFYGKKPLNSSENVIIENTESYTHLVVRNVQRKTNAGRYKVQLSNSFGTIDTVLRVEIQGKII</sequence>
<dbReference type="SMART" id="SM00408">
    <property type="entry name" value="IGc2"/>
    <property type="match status" value="4"/>
</dbReference>
<feature type="domain" description="Ig-like" evidence="4">
    <location>
        <begin position="477"/>
        <end position="565"/>
    </location>
</feature>